<gene>
    <name evidence="3" type="ORF">P4G45_09100</name>
</gene>
<feature type="signal peptide" evidence="2">
    <location>
        <begin position="1"/>
        <end position="27"/>
    </location>
</feature>
<sequence>MTEVKYLLIAPILILAAAAGSPARLNAQGNSSNHSQDLDHDRGDSHDRDNRFRFVPGSLVVSRSVYDGNASTVTTGETLPLGCQGGTTGLTINVPTTTGGTTPVTVPCGVATDNGEYPNLFDTHNVWNNANSDGSFGVTSPIFLDDITTDGRELGTLPIPSDKIVTSFSSKSELALNRSVDGRSITFMGYVGGIGCGGVAVSPTAPNLLDASASNTPGVCDPTNPVFTTFTSNPFVPAAYYRSVAEVDADGQLSITHGNAYSGDNGRAAIKGGNGLYYMVGNDNSGNLSKKQMSTTTDGIDLSNATGAELLYPGLMPPLPPNIEMIGRLELGTDKPGKDTNFRSLTIFNNTLYVTKGSGGNGVNTVYQAGTVGTLPTGSVATLATVPLTILPGFPNTAASTNTAFPFGIWFANPTTLYVCDEGDGTLVSPAVNGNVADAQSLATAGLQKWSLINGTWGMQYVLQDGLNIGVPYRIGGYPSSLNPATGGCRNITGRDNFDGTVTIFAITSTISANGDTGADPNKLVKVTDRISDTTLPKGDDRLGHFTTVRSARSHEVLRGVTFAPGGYGW</sequence>
<reference evidence="3" key="1">
    <citation type="submission" date="2023-03" db="EMBL/GenBank/DDBJ databases">
        <title>Edaphobacter sp.</title>
        <authorList>
            <person name="Huber K.J."/>
            <person name="Papendorf J."/>
            <person name="Pilke C."/>
            <person name="Bunk B."/>
            <person name="Sproeer C."/>
            <person name="Pester M."/>
        </authorList>
    </citation>
    <scope>NUCLEOTIDE SEQUENCE</scope>
    <source>
        <strain evidence="3">DSM 109919</strain>
    </source>
</reference>
<feature type="compositionally biased region" description="Basic and acidic residues" evidence="1">
    <location>
        <begin position="36"/>
        <end position="51"/>
    </location>
</feature>
<protein>
    <recommendedName>
        <fullName evidence="4">DUF839 domain-containing protein</fullName>
    </recommendedName>
</protein>
<dbReference type="EMBL" id="CP121194">
    <property type="protein sequence ID" value="XBH08654.1"/>
    <property type="molecule type" value="Genomic_DNA"/>
</dbReference>
<feature type="region of interest" description="Disordered" evidence="1">
    <location>
        <begin position="25"/>
        <end position="51"/>
    </location>
</feature>
<dbReference type="RefSeq" id="WP_348266164.1">
    <property type="nucleotide sequence ID" value="NZ_CP121194.1"/>
</dbReference>
<dbReference type="AlphaFoldDB" id="A0AAU7CTH0"/>
<accession>A0AAU7CTH0</accession>
<keyword evidence="2" id="KW-0732">Signal</keyword>
<name>A0AAU7CTH0_9BACT</name>
<dbReference type="KEGG" id="epl:P4G45_09100"/>
<evidence type="ECO:0000256" key="2">
    <source>
        <dbReference type="SAM" id="SignalP"/>
    </source>
</evidence>
<evidence type="ECO:0000313" key="3">
    <source>
        <dbReference type="EMBL" id="XBH08654.1"/>
    </source>
</evidence>
<evidence type="ECO:0008006" key="4">
    <source>
        <dbReference type="Google" id="ProtNLM"/>
    </source>
</evidence>
<organism evidence="3">
    <name type="scientific">Edaphobacter paludis</name>
    <dbReference type="NCBI Taxonomy" id="3035702"/>
    <lineage>
        <taxon>Bacteria</taxon>
        <taxon>Pseudomonadati</taxon>
        <taxon>Acidobacteriota</taxon>
        <taxon>Terriglobia</taxon>
        <taxon>Terriglobales</taxon>
        <taxon>Acidobacteriaceae</taxon>
        <taxon>Edaphobacter</taxon>
    </lineage>
</organism>
<proteinExistence type="predicted"/>
<evidence type="ECO:0000256" key="1">
    <source>
        <dbReference type="SAM" id="MobiDB-lite"/>
    </source>
</evidence>
<feature type="chain" id="PRO_5043335803" description="DUF839 domain-containing protein" evidence="2">
    <location>
        <begin position="28"/>
        <end position="570"/>
    </location>
</feature>